<name>A0A5Q3S777_9NEIS</name>
<dbReference type="AlphaFoldDB" id="A0A5Q3S777"/>
<evidence type="ECO:0000313" key="1">
    <source>
        <dbReference type="EMBL" id="MRN37082.1"/>
    </source>
</evidence>
<sequence>MSVYKSDGSRQCGSGSGVSAQEMLRELDGMKVYAARADVLHGVAFPAVCGGGTPNINVYVIDAKNLKKAQQRGFHLLQNKGFGVF</sequence>
<reference evidence="1" key="1">
    <citation type="journal article" name="Emerg. Infect. Dis.">
        <title>Two cases of a newly characterized neisseria species.</title>
        <authorList>
            <person name="Mustapha M."/>
            <person name="Lemos A.P.S."/>
            <person name="Harrison L.H."/>
            <person name="Vantyne D."/>
            <person name="Sacchi C.T."/>
        </authorList>
    </citation>
    <scope>NUCLEOTIDE SEQUENCE</scope>
    <source>
        <strain evidence="1">N.95.16</strain>
    </source>
</reference>
<protein>
    <submittedName>
        <fullName evidence="1">Uncharacterized protein</fullName>
    </submittedName>
</protein>
<dbReference type="Proteomes" id="UP000486297">
    <property type="component" value="Unassembled WGS sequence"/>
</dbReference>
<gene>
    <name evidence="1" type="ORF">GJU80_00765</name>
</gene>
<organism evidence="1 2">
    <name type="scientific">Neisseria brasiliensis</name>
    <dbReference type="NCBI Taxonomy" id="2666100"/>
    <lineage>
        <taxon>Bacteria</taxon>
        <taxon>Pseudomonadati</taxon>
        <taxon>Pseudomonadota</taxon>
        <taxon>Betaproteobacteria</taxon>
        <taxon>Neisseriales</taxon>
        <taxon>Neisseriaceae</taxon>
        <taxon>Neisseria</taxon>
    </lineage>
</organism>
<evidence type="ECO:0000313" key="2">
    <source>
        <dbReference type="Proteomes" id="UP000486297"/>
    </source>
</evidence>
<keyword evidence="2" id="KW-1185">Reference proteome</keyword>
<accession>A0A5Q3S777</accession>
<proteinExistence type="predicted"/>
<comment type="caution">
    <text evidence="1">The sequence shown here is derived from an EMBL/GenBank/DDBJ whole genome shotgun (WGS) entry which is preliminary data.</text>
</comment>
<dbReference type="EMBL" id="WJXO01000001">
    <property type="protein sequence ID" value="MRN37082.1"/>
    <property type="molecule type" value="Genomic_DNA"/>
</dbReference>